<feature type="region of interest" description="Disordered" evidence="2">
    <location>
        <begin position="2430"/>
        <end position="2477"/>
    </location>
</feature>
<evidence type="ECO:0000313" key="6">
    <source>
        <dbReference type="EMBL" id="KAF2195011.1"/>
    </source>
</evidence>
<dbReference type="Pfam" id="PF07539">
    <property type="entry name" value="UTP20_N"/>
    <property type="match status" value="1"/>
</dbReference>
<dbReference type="Gene3D" id="1.25.10.10">
    <property type="entry name" value="Leucine-rich Repeat Variant"/>
    <property type="match status" value="4"/>
</dbReference>
<feature type="region of interest" description="Disordered" evidence="2">
    <location>
        <begin position="1"/>
        <end position="28"/>
    </location>
</feature>
<feature type="compositionally biased region" description="Acidic residues" evidence="2">
    <location>
        <begin position="2430"/>
        <end position="2442"/>
    </location>
</feature>
<dbReference type="GO" id="GO:0030686">
    <property type="term" value="C:90S preribosome"/>
    <property type="evidence" value="ECO:0007669"/>
    <property type="project" value="TreeGrafter"/>
</dbReference>
<accession>A0A6A6EUQ3</accession>
<evidence type="ECO:0000259" key="3">
    <source>
        <dbReference type="Pfam" id="PF07539"/>
    </source>
</evidence>
<dbReference type="PANTHER" id="PTHR17695:SF11">
    <property type="entry name" value="SMALL SUBUNIT PROCESSOME COMPONENT 20 HOMOLOG"/>
    <property type="match status" value="1"/>
</dbReference>
<name>A0A6A6EUQ3_9PEZI</name>
<dbReference type="Proteomes" id="UP000800200">
    <property type="component" value="Unassembled WGS sequence"/>
</dbReference>
<protein>
    <submittedName>
        <fullName evidence="6">HEAT repeat protein-like protein</fullName>
    </submittedName>
</protein>
<organism evidence="6 7">
    <name type="scientific">Zopfia rhizophila CBS 207.26</name>
    <dbReference type="NCBI Taxonomy" id="1314779"/>
    <lineage>
        <taxon>Eukaryota</taxon>
        <taxon>Fungi</taxon>
        <taxon>Dikarya</taxon>
        <taxon>Ascomycota</taxon>
        <taxon>Pezizomycotina</taxon>
        <taxon>Dothideomycetes</taxon>
        <taxon>Dothideomycetes incertae sedis</taxon>
        <taxon>Zopfiaceae</taxon>
        <taxon>Zopfia</taxon>
    </lineage>
</organism>
<evidence type="ECO:0000256" key="2">
    <source>
        <dbReference type="SAM" id="MobiDB-lite"/>
    </source>
</evidence>
<dbReference type="Pfam" id="PF20416">
    <property type="entry name" value="UTP20"/>
    <property type="match status" value="1"/>
</dbReference>
<dbReference type="EMBL" id="ML994610">
    <property type="protein sequence ID" value="KAF2195011.1"/>
    <property type="molecule type" value="Genomic_DNA"/>
</dbReference>
<dbReference type="InterPro" id="IPR057525">
    <property type="entry name" value="UTP20_C"/>
</dbReference>
<feature type="compositionally biased region" description="Basic residues" evidence="2">
    <location>
        <begin position="2615"/>
        <end position="2630"/>
    </location>
</feature>
<dbReference type="FunFam" id="1.25.10.10:FF:001489">
    <property type="entry name" value="AEL006Wp"/>
    <property type="match status" value="1"/>
</dbReference>
<dbReference type="PROSITE" id="PS50077">
    <property type="entry name" value="HEAT_REPEAT"/>
    <property type="match status" value="1"/>
</dbReference>
<keyword evidence="7" id="KW-1185">Reference proteome</keyword>
<feature type="compositionally biased region" description="Basic and acidic residues" evidence="2">
    <location>
        <begin position="2631"/>
        <end position="2642"/>
    </location>
</feature>
<dbReference type="InterPro" id="IPR052575">
    <property type="entry name" value="SSU_processome_comp_20"/>
</dbReference>
<feature type="domain" description="U3 small nucleolar RNA-associated protein 20" evidence="4">
    <location>
        <begin position="1696"/>
        <end position="1914"/>
    </location>
</feature>
<evidence type="ECO:0000256" key="1">
    <source>
        <dbReference type="PROSITE-ProRule" id="PRU00103"/>
    </source>
</evidence>
<dbReference type="SUPFAM" id="SSF48371">
    <property type="entry name" value="ARM repeat"/>
    <property type="match status" value="3"/>
</dbReference>
<feature type="domain" description="U3 small nucleolar RNA-associated protein 20 N-terminal" evidence="3">
    <location>
        <begin position="879"/>
        <end position="1480"/>
    </location>
</feature>
<feature type="region of interest" description="Disordered" evidence="2">
    <location>
        <begin position="2608"/>
        <end position="2642"/>
    </location>
</feature>
<dbReference type="InterPro" id="IPR046523">
    <property type="entry name" value="UTP20_dom"/>
</dbReference>
<proteinExistence type="predicted"/>
<feature type="repeat" description="HEAT" evidence="1">
    <location>
        <begin position="1685"/>
        <end position="1726"/>
    </location>
</feature>
<evidence type="ECO:0000259" key="4">
    <source>
        <dbReference type="Pfam" id="PF20416"/>
    </source>
</evidence>
<sequence>MAAMSRGQVASRQAMKRTKGGTPSSRKHHFESFSQRIAKLKIEPVRRGRSTFLDDAELDTTFSYFKTSLDEWRELNTSEAFTSFARQVAPLSESLPQVLHHNDRILDLLVQHIEKGDKWSGEPLLSLMAHFAHDLGVRFEKHFERAVKIVSQVAAKHQDVEVIEWSFSCLAWLFKYLSRLLVPDLRPAFDLMAPLLGKEHQKPFVTRFAAESLSFLVRKAGAAYHRDKQPLKLVLGHISEQLRRLQGSGKDYEFQLGLMSLFADSMKGVQRGLHSSAVAILQEMLLQTYSEEYAVLRTAPLEPVLTGVITAIIHHSDAENFQPLLEAILMQIQSTASDEKSIGLSSRLLFVVAGVRKGSRIQDWRPVLERLGPLIEAINRSTEPTLSNMRDLVSAYAVVFQYCALDTAIPHVQILESLTKGKWEAYFLPFCNLFADLGSERFKTLLLPYFRRFITQKAHEQGTELCVVLPELYKSGSLLKNSLQPSVAWHNHILEWFGRLTNPDLLDDGLKRISYLCNAFLEASQTLAIQPELKQKISDHLYEALKSSLQQTESSSVRSLDILATGNGLLFLVQESELKESILSLWSPLCRASPTYGQFLPFRQALFSLLEKIDSPLDLTGAHMEPMKESLMKCLGSSSHDIRLVALGILEIVAGKTEGIQNIISTAMMVEQTPLDIQNARSVSMRIRQLAKNYPPLCSDEWVGEAIPTYCFGLLHVKLAQVWDDVCAALKEMCETKEGEAHISRIAFEWLGDSEKQRGALPSGSQDHSRPLRHATEFECTNLMHLNERIASRQSTLEDVDGQLKAMFEAQHAQVPFMTPFSRTQALRMLNAVPQVAEKRSRLLVPVLLNWALNQQTLDIPDNENDAVMIESSQDSSSHWSRKDQKAMLSVFSKFANPKVLFKSGEAYSALLNLLGNGDVEIQKAALEAVLTWKDATITRYQENLFNLLDDARFREEISVFMDVSEEESHFREEHRDQLLPVVLRLLYGKVVSGKRGQESKRKAVFIALTRFKEDAIRQFLSIAFGPLSQISIRKDGQLDEDLFQKDLMTLRKQLGMLNMLEDMLTTLKTTLTPFTIDIINPLLYCLIRTSRSLSAVTDASHSVDEGGRNAHLSLHRTIRQRAFHSLNILFESCPEFTWDAYLPFIIKELVNPRLAQFPIETSQSVSGLLRLFSTWSKCLATAPFLVEFNQDILVKVIDCLEVPSAKDEVKRFVLDNILRSVIVLVTNEDASTAIKIKKNRIFSDVVQPYANLILVRIGELLRKSPSKVLLEAGVQTVAELAPHVVGSSESRSMIEIATFLLRQPSKRVNPHTKFGLLKILHEFIPRCDGKDLDKLFDVFFDAVCSLFSLFQDRATRVVLCDIVQDVSNYQDDLQVVSRLCHDLNSFSTSRLDEPDFERRSSAFNIINEDQYMSFSVRQWQPLVYNMLYYIKDNDELSIRVNASLSLRRFVVASAADEAFKTLLTSAVLPGLQNGMRESSELVRIEFLAVLADLVRTYPHWSPVADLHVLLSSEEESSFFSNILHIQGHRRLRALRRLASNAPQLQSANISHIIIPLVEHFIFNKAEDEGAHNLAGEPIKTIGVLAEWLEWPQFRSLLKRFIGYLRSKENMQKTIIRLVGGMMDSLRRAGRSKGYIVSRSTERPEGKEGSAENDEGAMEIDTPESTLTKTLPAQEKLTNDVTNNVLPPLTEFLHDKDESTVSLRVPVAFAITKVLQVLPPTEIEARLPPVLLDISHILRSRSQDGRDMARNTLADIATLMGPTYLGFILKSLRTALQRGYQLHVLSFTLHHILVRMSPDLKPGDLNYCLPDMVAVIMDDIFGITGQEKDAEDYISKMKEVKSSKSFDSMNLIARTATPGHLVDLIWPIKSLLLEKLNVKMVQKIDELLRRIGLGILQNETVGDRDILIFCYELIQEVYKSSAAPDSGKRDDPRNKRYLINMKGAAKSGVRGSTSSYIYKITRFGLDILRTVLRKHEELQTPQNIAGFLPIMGDSLLQGQEEVQISAIRLLTTIIKVPLSALDQDCPVYVSEAVRTIKNAQSTNTELAQASLKLISAILRDRPKVTVKERDLAQLFKRLLPDLDEPDRQGVTFGFLKAVMNRKIVITEVYEVMDKVAVMMVTNQTRSARDLARSNYFQFLMEYPQAKNRFTKQLEFLIRNLRYDYVEGRQSVMETLHLVLTKIGDNILQGVLGMMFIPLIHLMANDDSSDCRTMAGALVKKLFERADAERTKSFISDLRGWLEQDEDVGLKRVGIQCWGLYFEAMEAKSKDMAFVLKQLQTIVEECLERRGEEDWELIYYSLTVFSKLCKSHPDTTFSFDQEDFWMAIHSCISYPHAWVKLTAAKLIGAYFADFASSNGDGGLQNLPLTGSRGLHITAENMIQLTNAFVKNLSIPNVTEELCAQSIRNLAFLARCLAVNGARWSWQNVDDDEVGDEATEEAPQEDATNGDATSSDEEWSGFSPPPESPPHKTTTKQSTAVHRLLTRLSALMRRETKIMKLTSFFPKTAIMNLLETLSSKLPVESLSSSLPHLLTTLYTLTDPTTTTPRSTDPAFNDAYKALIDKAREIMDTLQKRLGTPEYLKVIGDVQKGIRTRREDRRTKRKIEAITMPEKFGREKKRRQEVKKVRRKEKSAENRGTRRGW</sequence>
<dbReference type="InterPro" id="IPR021133">
    <property type="entry name" value="HEAT_type_2"/>
</dbReference>
<evidence type="ECO:0000313" key="7">
    <source>
        <dbReference type="Proteomes" id="UP000800200"/>
    </source>
</evidence>
<feature type="domain" description="U3 small nucleolar RNA-associated protein 20 C-terminal" evidence="5">
    <location>
        <begin position="2559"/>
        <end position="2633"/>
    </location>
</feature>
<dbReference type="PANTHER" id="PTHR17695">
    <property type="entry name" value="SMALL SUBUNIT PROCESSOME COMPONENT 20 HOMOLOG"/>
    <property type="match status" value="1"/>
</dbReference>
<dbReference type="InterPro" id="IPR016024">
    <property type="entry name" value="ARM-type_fold"/>
</dbReference>
<gene>
    <name evidence="6" type="ORF">K469DRAFT_698578</name>
</gene>
<evidence type="ECO:0000259" key="5">
    <source>
        <dbReference type="Pfam" id="PF23099"/>
    </source>
</evidence>
<dbReference type="OrthoDB" id="360653at2759"/>
<reference evidence="6" key="1">
    <citation type="journal article" date="2020" name="Stud. Mycol.">
        <title>101 Dothideomycetes genomes: a test case for predicting lifestyles and emergence of pathogens.</title>
        <authorList>
            <person name="Haridas S."/>
            <person name="Albert R."/>
            <person name="Binder M."/>
            <person name="Bloem J."/>
            <person name="Labutti K."/>
            <person name="Salamov A."/>
            <person name="Andreopoulos B."/>
            <person name="Baker S."/>
            <person name="Barry K."/>
            <person name="Bills G."/>
            <person name="Bluhm B."/>
            <person name="Cannon C."/>
            <person name="Castanera R."/>
            <person name="Culley D."/>
            <person name="Daum C."/>
            <person name="Ezra D."/>
            <person name="Gonzalez J."/>
            <person name="Henrissat B."/>
            <person name="Kuo A."/>
            <person name="Liang C."/>
            <person name="Lipzen A."/>
            <person name="Lutzoni F."/>
            <person name="Magnuson J."/>
            <person name="Mondo S."/>
            <person name="Nolan M."/>
            <person name="Ohm R."/>
            <person name="Pangilinan J."/>
            <person name="Park H.-J."/>
            <person name="Ramirez L."/>
            <person name="Alfaro M."/>
            <person name="Sun H."/>
            <person name="Tritt A."/>
            <person name="Yoshinaga Y."/>
            <person name="Zwiers L.-H."/>
            <person name="Turgeon B."/>
            <person name="Goodwin S."/>
            <person name="Spatafora J."/>
            <person name="Crous P."/>
            <person name="Grigoriev I."/>
        </authorList>
    </citation>
    <scope>NUCLEOTIDE SEQUENCE</scope>
    <source>
        <strain evidence="6">CBS 207.26</strain>
    </source>
</reference>
<dbReference type="InterPro" id="IPR011989">
    <property type="entry name" value="ARM-like"/>
</dbReference>
<feature type="compositionally biased region" description="Basic residues" evidence="2">
    <location>
        <begin position="14"/>
        <end position="28"/>
    </location>
</feature>
<dbReference type="InterPro" id="IPR011430">
    <property type="entry name" value="UTP20_N"/>
</dbReference>
<dbReference type="GO" id="GO:0032040">
    <property type="term" value="C:small-subunit processome"/>
    <property type="evidence" value="ECO:0007669"/>
    <property type="project" value="TreeGrafter"/>
</dbReference>
<dbReference type="Pfam" id="PF23099">
    <property type="entry name" value="UTP20_C"/>
    <property type="match status" value="1"/>
</dbReference>